<reference evidence="8" key="1">
    <citation type="submission" date="2017-01" db="EMBL/GenBank/DDBJ databases">
        <title>Genome sequence of Rouxiella sp. ERMR1:05.</title>
        <authorList>
            <person name="Kumar R."/>
            <person name="Singh D."/>
            <person name="Kumar S."/>
        </authorList>
    </citation>
    <scope>NUCLEOTIDE SEQUENCE [LARGE SCALE GENOMIC DNA]</scope>
    <source>
        <strain evidence="8">ERMR1:05</strain>
    </source>
</reference>
<keyword evidence="5" id="KW-0012">Acyltransferase</keyword>
<dbReference type="InterPro" id="IPR037157">
    <property type="entry name" value="Acetyltransf_C_sf"/>
</dbReference>
<dbReference type="GO" id="GO:0016020">
    <property type="term" value="C:membrane"/>
    <property type="evidence" value="ECO:0007669"/>
    <property type="project" value="GOC"/>
</dbReference>
<keyword evidence="4" id="KW-0443">Lipid metabolism</keyword>
<dbReference type="GO" id="GO:0009245">
    <property type="term" value="P:lipid A biosynthetic process"/>
    <property type="evidence" value="ECO:0007669"/>
    <property type="project" value="UniProtKB-KW"/>
</dbReference>
<dbReference type="NCBIfam" id="NF003657">
    <property type="entry name" value="PRK05289.1"/>
    <property type="match status" value="1"/>
</dbReference>
<accession>A0A2L1UWR5</accession>
<dbReference type="Gene3D" id="1.20.1180.10">
    <property type="entry name" value="Udp N-acetylglucosamine O-acyltransferase, C-terminal domain"/>
    <property type="match status" value="1"/>
</dbReference>
<evidence type="ECO:0000259" key="6">
    <source>
        <dbReference type="Pfam" id="PF13720"/>
    </source>
</evidence>
<keyword evidence="8" id="KW-1185">Reference proteome</keyword>
<evidence type="ECO:0000256" key="2">
    <source>
        <dbReference type="ARBA" id="ARBA00022556"/>
    </source>
</evidence>
<gene>
    <name evidence="7" type="ORF">BV494_04165</name>
</gene>
<dbReference type="InterPro" id="IPR011004">
    <property type="entry name" value="Trimer_LpxA-like_sf"/>
</dbReference>
<dbReference type="PANTHER" id="PTHR43480">
    <property type="entry name" value="ACYL-[ACYL-CARRIER-PROTEIN]--UDP-N-ACETYLGLUCOSAMINE O-ACYLTRANSFERASE"/>
    <property type="match status" value="1"/>
</dbReference>
<sequence>MISSSATIAASSIIEPGVVIGPHVVIGPFCFISAGVHIGEGTRVASHVVINGDTRIGRNNMIGMESSIGEVSQDLKYAGEAAGLEIGDDNKIGRHATFHRGTAQGGGFTRIGHRNVFDGGVHIGHDCQVGNDTFIGENSGLAGHVTLGDTARIEAMCAVHQFCIVGAGAYLLANTCVVQDVPPYILAQGNRAVPKGINEQATVFAAADDAQQNVIRHLYDLLYHQQAAADEVKTEIQRLSAEFPLLQCFNEFFTRSARGIIR</sequence>
<keyword evidence="3" id="KW-0808">Transferase</keyword>
<evidence type="ECO:0000313" key="8">
    <source>
        <dbReference type="Proteomes" id="UP000239197"/>
    </source>
</evidence>
<feature type="domain" description="UDP N-acetylglucosamine O-acyltransferase C-terminal" evidence="6">
    <location>
        <begin position="180"/>
        <end position="261"/>
    </location>
</feature>
<dbReference type="Gene3D" id="2.160.10.10">
    <property type="entry name" value="Hexapeptide repeat proteins"/>
    <property type="match status" value="1"/>
</dbReference>
<keyword evidence="1" id="KW-0444">Lipid biosynthesis</keyword>
<organism evidence="7 8">
    <name type="scientific">Rahnella sikkimica</name>
    <dbReference type="NCBI Taxonomy" id="1805933"/>
    <lineage>
        <taxon>Bacteria</taxon>
        <taxon>Pseudomonadati</taxon>
        <taxon>Pseudomonadota</taxon>
        <taxon>Gammaproteobacteria</taxon>
        <taxon>Enterobacterales</taxon>
        <taxon>Yersiniaceae</taxon>
        <taxon>Rahnella</taxon>
    </lineage>
</organism>
<dbReference type="InterPro" id="IPR010137">
    <property type="entry name" value="Lipid_A_LpxA"/>
</dbReference>
<name>A0A2L1UWR5_9GAMM</name>
<dbReference type="Proteomes" id="UP000239197">
    <property type="component" value="Chromosome"/>
</dbReference>
<dbReference type="InterPro" id="IPR029098">
    <property type="entry name" value="Acetyltransf_C"/>
</dbReference>
<dbReference type="KEGG" id="rox:BV494_04165"/>
<dbReference type="SUPFAM" id="SSF51161">
    <property type="entry name" value="Trimeric LpxA-like enzymes"/>
    <property type="match status" value="1"/>
</dbReference>
<dbReference type="AlphaFoldDB" id="A0A2L1UWR5"/>
<evidence type="ECO:0000313" key="7">
    <source>
        <dbReference type="EMBL" id="AVF37341.1"/>
    </source>
</evidence>
<dbReference type="PIRSF" id="PIRSF000456">
    <property type="entry name" value="UDP-GlcNAc_acltr"/>
    <property type="match status" value="1"/>
</dbReference>
<protein>
    <submittedName>
        <fullName evidence="7">Acyl-[acyl-carrier-protein]--UDP-N-acetylglucosamine O-acyltransferase</fullName>
    </submittedName>
</protein>
<evidence type="ECO:0000256" key="5">
    <source>
        <dbReference type="ARBA" id="ARBA00023315"/>
    </source>
</evidence>
<proteinExistence type="predicted"/>
<dbReference type="NCBIfam" id="TIGR01852">
    <property type="entry name" value="lipid_A_lpxA"/>
    <property type="match status" value="1"/>
</dbReference>
<dbReference type="InterPro" id="IPR001451">
    <property type="entry name" value="Hexapep"/>
</dbReference>
<dbReference type="Pfam" id="PF00132">
    <property type="entry name" value="Hexapep"/>
    <property type="match status" value="1"/>
</dbReference>
<keyword evidence="2" id="KW-0441">Lipid A biosynthesis</keyword>
<evidence type="ECO:0000256" key="1">
    <source>
        <dbReference type="ARBA" id="ARBA00022516"/>
    </source>
</evidence>
<dbReference type="RefSeq" id="WP_226790018.1">
    <property type="nucleotide sequence ID" value="NZ_CP019062.1"/>
</dbReference>
<dbReference type="GO" id="GO:0008780">
    <property type="term" value="F:acyl-[acyl-carrier-protein]-UDP-N-acetylglucosamine O-acyltransferase activity"/>
    <property type="evidence" value="ECO:0007669"/>
    <property type="project" value="InterPro"/>
</dbReference>
<dbReference type="PANTHER" id="PTHR43480:SF1">
    <property type="entry name" value="ACYL-[ACYL-CARRIER-PROTEIN]--UDP-N-ACETYLGLUCOSAMINE O-ACYLTRANSFERASE, MITOCHONDRIAL-RELATED"/>
    <property type="match status" value="1"/>
</dbReference>
<dbReference type="Pfam" id="PF13720">
    <property type="entry name" value="Acetyltransf_11"/>
    <property type="match status" value="1"/>
</dbReference>
<dbReference type="EMBL" id="CP019062">
    <property type="protein sequence ID" value="AVF37341.1"/>
    <property type="molecule type" value="Genomic_DNA"/>
</dbReference>
<evidence type="ECO:0000256" key="3">
    <source>
        <dbReference type="ARBA" id="ARBA00022679"/>
    </source>
</evidence>
<evidence type="ECO:0000256" key="4">
    <source>
        <dbReference type="ARBA" id="ARBA00023098"/>
    </source>
</evidence>